<evidence type="ECO:0000313" key="3">
    <source>
        <dbReference type="EMBL" id="PIK45480.1"/>
    </source>
</evidence>
<dbReference type="InterPro" id="IPR051168">
    <property type="entry name" value="AASS"/>
</dbReference>
<reference evidence="3 4" key="1">
    <citation type="journal article" date="2017" name="PLoS Biol.">
        <title>The sea cucumber genome provides insights into morphological evolution and visceral regeneration.</title>
        <authorList>
            <person name="Zhang X."/>
            <person name="Sun L."/>
            <person name="Yuan J."/>
            <person name="Sun Y."/>
            <person name="Gao Y."/>
            <person name="Zhang L."/>
            <person name="Li S."/>
            <person name="Dai H."/>
            <person name="Hamel J.F."/>
            <person name="Liu C."/>
            <person name="Yu Y."/>
            <person name="Liu S."/>
            <person name="Lin W."/>
            <person name="Guo K."/>
            <person name="Jin S."/>
            <person name="Xu P."/>
            <person name="Storey K.B."/>
            <person name="Huan P."/>
            <person name="Zhang T."/>
            <person name="Zhou Y."/>
            <person name="Zhang J."/>
            <person name="Lin C."/>
            <person name="Li X."/>
            <person name="Xing L."/>
            <person name="Huo D."/>
            <person name="Sun M."/>
            <person name="Wang L."/>
            <person name="Mercier A."/>
            <person name="Li F."/>
            <person name="Yang H."/>
            <person name="Xiang J."/>
        </authorList>
    </citation>
    <scope>NUCLEOTIDE SEQUENCE [LARGE SCALE GENOMIC DNA]</scope>
    <source>
        <strain evidence="3">Shaxun</strain>
        <tissue evidence="3">Muscle</tissue>
    </source>
</reference>
<sequence>MATFAYHLGQKLSYSEGERDLVIMRHQVGVENPDKSTGMEEVSLTIYGEPYGFSAMAKSVGYPTAIAARMLLDDEIHEKGVVIPFSKSIYRPMLNRLKAEDIRPSTRTSVSEA</sequence>
<feature type="domain" description="Saccharopine dehydrogenase-like C-terminal" evidence="2">
    <location>
        <begin position="3"/>
        <end position="100"/>
    </location>
</feature>
<dbReference type="Pfam" id="PF16653">
    <property type="entry name" value="Sacchrp_dh_C"/>
    <property type="match status" value="1"/>
</dbReference>
<keyword evidence="4" id="KW-1185">Reference proteome</keyword>
<organism evidence="3 4">
    <name type="scientific">Stichopus japonicus</name>
    <name type="common">Sea cucumber</name>
    <dbReference type="NCBI Taxonomy" id="307972"/>
    <lineage>
        <taxon>Eukaryota</taxon>
        <taxon>Metazoa</taxon>
        <taxon>Echinodermata</taxon>
        <taxon>Eleutherozoa</taxon>
        <taxon>Echinozoa</taxon>
        <taxon>Holothuroidea</taxon>
        <taxon>Aspidochirotacea</taxon>
        <taxon>Aspidochirotida</taxon>
        <taxon>Stichopodidae</taxon>
        <taxon>Apostichopus</taxon>
    </lineage>
</organism>
<name>A0A2G8KBX3_STIJA</name>
<accession>A0A2G8KBX3</accession>
<dbReference type="Gene3D" id="3.40.50.720">
    <property type="entry name" value="NAD(P)-binding Rossmann-like Domain"/>
    <property type="match status" value="1"/>
</dbReference>
<proteinExistence type="predicted"/>
<gene>
    <name evidence="3" type="ORF">BSL78_17648</name>
</gene>
<dbReference type="OrthoDB" id="10059875at2759"/>
<dbReference type="GO" id="GO:0005737">
    <property type="term" value="C:cytoplasm"/>
    <property type="evidence" value="ECO:0007669"/>
    <property type="project" value="TreeGrafter"/>
</dbReference>
<evidence type="ECO:0000259" key="2">
    <source>
        <dbReference type="Pfam" id="PF16653"/>
    </source>
</evidence>
<protein>
    <submittedName>
        <fullName evidence="3">Putative alpha-aminoadipic semialdehyde synthase, mitochondrial</fullName>
    </submittedName>
</protein>
<keyword evidence="1" id="KW-0560">Oxidoreductase</keyword>
<dbReference type="GO" id="GO:0004753">
    <property type="term" value="F:saccharopine dehydrogenase activity"/>
    <property type="evidence" value="ECO:0007669"/>
    <property type="project" value="TreeGrafter"/>
</dbReference>
<dbReference type="EMBL" id="MRZV01000711">
    <property type="protein sequence ID" value="PIK45480.1"/>
    <property type="molecule type" value="Genomic_DNA"/>
</dbReference>
<evidence type="ECO:0000313" key="4">
    <source>
        <dbReference type="Proteomes" id="UP000230750"/>
    </source>
</evidence>
<dbReference type="PANTHER" id="PTHR11133:SF22">
    <property type="entry name" value="ALPHA-AMINOADIPIC SEMIALDEHYDE SYNTHASE, MITOCHONDRIAL"/>
    <property type="match status" value="1"/>
</dbReference>
<evidence type="ECO:0000256" key="1">
    <source>
        <dbReference type="ARBA" id="ARBA00023002"/>
    </source>
</evidence>
<dbReference type="SUPFAM" id="SSF55347">
    <property type="entry name" value="Glyceraldehyde-3-phosphate dehydrogenase-like, C-terminal domain"/>
    <property type="match status" value="1"/>
</dbReference>
<dbReference type="Proteomes" id="UP000230750">
    <property type="component" value="Unassembled WGS sequence"/>
</dbReference>
<dbReference type="PANTHER" id="PTHR11133">
    <property type="entry name" value="SACCHAROPINE DEHYDROGENASE"/>
    <property type="match status" value="1"/>
</dbReference>
<dbReference type="InterPro" id="IPR032095">
    <property type="entry name" value="Sacchrp_dh-like_C"/>
</dbReference>
<dbReference type="GO" id="GO:0019878">
    <property type="term" value="P:lysine biosynthetic process via aminoadipic acid"/>
    <property type="evidence" value="ECO:0007669"/>
    <property type="project" value="TreeGrafter"/>
</dbReference>
<comment type="caution">
    <text evidence="3">The sequence shown here is derived from an EMBL/GenBank/DDBJ whole genome shotgun (WGS) entry which is preliminary data.</text>
</comment>
<dbReference type="AlphaFoldDB" id="A0A2G8KBX3"/>
<dbReference type="STRING" id="307972.A0A2G8KBX3"/>